<reference evidence="2 3" key="1">
    <citation type="submission" date="2019-09" db="EMBL/GenBank/DDBJ databases">
        <title>Complete genome sequence of Francisella marina E103-15.</title>
        <authorList>
            <person name="Tekedar H.C."/>
            <person name="Griffin M.J."/>
            <person name="Waldbieser G.C."/>
            <person name="Soto E."/>
        </authorList>
    </citation>
    <scope>NUCLEOTIDE SEQUENCE [LARGE SCALE GENOMIC DNA]</scope>
    <source>
        <strain evidence="2 3">E103-15</strain>
    </source>
</reference>
<organism evidence="2 3">
    <name type="scientific">Francisella marina</name>
    <dbReference type="NCBI Taxonomy" id="2249302"/>
    <lineage>
        <taxon>Bacteria</taxon>
        <taxon>Pseudomonadati</taxon>
        <taxon>Pseudomonadota</taxon>
        <taxon>Gammaproteobacteria</taxon>
        <taxon>Thiotrichales</taxon>
        <taxon>Francisellaceae</taxon>
        <taxon>Francisella</taxon>
    </lineage>
</organism>
<protein>
    <submittedName>
        <fullName evidence="2">Sel1 repeat family protein</fullName>
    </submittedName>
</protein>
<dbReference type="InterPro" id="IPR050767">
    <property type="entry name" value="Sel1_AlgK"/>
</dbReference>
<evidence type="ECO:0000313" key="3">
    <source>
        <dbReference type="Proteomes" id="UP000322509"/>
    </source>
</evidence>
<feature type="signal peptide" evidence="1">
    <location>
        <begin position="1"/>
        <end position="22"/>
    </location>
</feature>
<keyword evidence="3" id="KW-1185">Reference proteome</keyword>
<dbReference type="Gene3D" id="1.25.40.10">
    <property type="entry name" value="Tetratricopeptide repeat domain"/>
    <property type="match status" value="1"/>
</dbReference>
<accession>A0ABX5ZFD8</accession>
<dbReference type="PANTHER" id="PTHR11102">
    <property type="entry name" value="SEL-1-LIKE PROTEIN"/>
    <property type="match status" value="1"/>
</dbReference>
<dbReference type="RefSeq" id="WP_149368315.1">
    <property type="nucleotide sequence ID" value="NZ_CP043550.1"/>
</dbReference>
<evidence type="ECO:0000256" key="1">
    <source>
        <dbReference type="SAM" id="SignalP"/>
    </source>
</evidence>
<sequence length="260" mass="28423">MKLKNKLLLSTLLIGISTCSFANLEDCYKTGINGDYDGAIEKCKPYAKKDFLATVMIGSANVVQKNYNDGLSDLNWAIDYSKSNKLSEEEKYKSLSGAYATAGNIYYFGQAGKADKTKGLEYITKAANLGNDYAQYQLGEVYQSGENGTVTRDISTAYKWTETAIANGSQDAKDSFLNVNLDGFTKQVPYCIAMGEQLVAEAYMDGSAGLPKDNSKAKEYLNQAIALYQDNKPTAENTKYCPTGADKLNLESAKKELDSL</sequence>
<dbReference type="InterPro" id="IPR011990">
    <property type="entry name" value="TPR-like_helical_dom_sf"/>
</dbReference>
<evidence type="ECO:0000313" key="2">
    <source>
        <dbReference type="EMBL" id="QEO57000.1"/>
    </source>
</evidence>
<dbReference type="Proteomes" id="UP000322509">
    <property type="component" value="Chromosome"/>
</dbReference>
<dbReference type="SUPFAM" id="SSF81901">
    <property type="entry name" value="HCP-like"/>
    <property type="match status" value="1"/>
</dbReference>
<name>A0ABX5ZFD8_9GAMM</name>
<dbReference type="SMART" id="SM00671">
    <property type="entry name" value="SEL1"/>
    <property type="match status" value="3"/>
</dbReference>
<dbReference type="InterPro" id="IPR006597">
    <property type="entry name" value="Sel1-like"/>
</dbReference>
<gene>
    <name evidence="2" type="ORF">F0R74_03710</name>
</gene>
<dbReference type="Pfam" id="PF08238">
    <property type="entry name" value="Sel1"/>
    <property type="match status" value="3"/>
</dbReference>
<feature type="chain" id="PRO_5046090864" evidence="1">
    <location>
        <begin position="23"/>
        <end position="260"/>
    </location>
</feature>
<keyword evidence="1" id="KW-0732">Signal</keyword>
<proteinExistence type="predicted"/>
<dbReference type="EMBL" id="CP043550">
    <property type="protein sequence ID" value="QEO57000.1"/>
    <property type="molecule type" value="Genomic_DNA"/>
</dbReference>
<dbReference type="PANTHER" id="PTHR11102:SF160">
    <property type="entry name" value="ERAD-ASSOCIATED E3 UBIQUITIN-PROTEIN LIGASE COMPONENT HRD3"/>
    <property type="match status" value="1"/>
</dbReference>